<dbReference type="PANTHER" id="PTHR21180">
    <property type="entry name" value="ENDONUCLEASE/EXONUCLEASE/PHOSPHATASE FAMILY DOMAIN-CONTAINING PROTEIN 1"/>
    <property type="match status" value="1"/>
</dbReference>
<keyword evidence="1" id="KW-0812">Transmembrane</keyword>
<evidence type="ECO:0000313" key="3">
    <source>
        <dbReference type="EMBL" id="SEO77941.1"/>
    </source>
</evidence>
<dbReference type="InterPro" id="IPR051675">
    <property type="entry name" value="Endo/Exo/Phosphatase_dom_1"/>
</dbReference>
<proteinExistence type="predicted"/>
<dbReference type="Proteomes" id="UP000182975">
    <property type="component" value="Unassembled WGS sequence"/>
</dbReference>
<reference evidence="4" key="1">
    <citation type="submission" date="2016-10" db="EMBL/GenBank/DDBJ databases">
        <authorList>
            <person name="Varghese N."/>
        </authorList>
    </citation>
    <scope>NUCLEOTIDE SEQUENCE [LARGE SCALE GENOMIC DNA]</scope>
    <source>
        <strain evidence="4">DSM 21843</strain>
    </source>
</reference>
<dbReference type="PANTHER" id="PTHR21180:SF32">
    <property type="entry name" value="ENDONUCLEASE_EXONUCLEASE_PHOSPHATASE FAMILY DOMAIN-CONTAINING PROTEIN 1"/>
    <property type="match status" value="1"/>
</dbReference>
<keyword evidence="1" id="KW-1133">Transmembrane helix</keyword>
<dbReference type="InterPro" id="IPR004509">
    <property type="entry name" value="Competence_ComEA_HhH"/>
</dbReference>
<keyword evidence="1" id="KW-0472">Membrane</keyword>
<dbReference type="InterPro" id="IPR010994">
    <property type="entry name" value="RuvA_2-like"/>
</dbReference>
<dbReference type="SUPFAM" id="SSF47781">
    <property type="entry name" value="RuvA domain 2-like"/>
    <property type="match status" value="1"/>
</dbReference>
<dbReference type="EMBL" id="FOEC01000006">
    <property type="protein sequence ID" value="SEO77941.1"/>
    <property type="molecule type" value="Genomic_DNA"/>
</dbReference>
<gene>
    <name evidence="3" type="ORF">SAMN02910314_01188</name>
</gene>
<sequence>MPFIDPSEQLSENMHVGECSVPMLVGIVALVVLVIGLVVFNVAHAMAGDPFSVSSASASQEAPAGDPAGEAPAEPDEAARVVVYVSGCVVAPGVYDFPEGTRVGACIDAAGGFTDEANCDALNLARVVQDGEQLLVPAAGSPGAPSGSSGSSSVSPAPGAVGGLVNINTASAAELETLSGVGASTAKKIVANREEEGPFKSKEDLKRVPGIGEKKYASLADSICV</sequence>
<dbReference type="RefSeq" id="WP_066662632.1">
    <property type="nucleotide sequence ID" value="NZ_CP011402.1"/>
</dbReference>
<dbReference type="Pfam" id="PF10531">
    <property type="entry name" value="SLBB"/>
    <property type="match status" value="1"/>
</dbReference>
<evidence type="ECO:0000313" key="4">
    <source>
        <dbReference type="Proteomes" id="UP000182975"/>
    </source>
</evidence>
<keyword evidence="4" id="KW-1185">Reference proteome</keyword>
<evidence type="ECO:0000259" key="2">
    <source>
        <dbReference type="SMART" id="SM00278"/>
    </source>
</evidence>
<dbReference type="SMART" id="SM00278">
    <property type="entry name" value="HhH1"/>
    <property type="match status" value="2"/>
</dbReference>
<accession>A0A172RYL1</accession>
<dbReference type="InterPro" id="IPR019554">
    <property type="entry name" value="Soluble_ligand-bd"/>
</dbReference>
<dbReference type="Pfam" id="PF12836">
    <property type="entry name" value="HHH_3"/>
    <property type="match status" value="1"/>
</dbReference>
<dbReference type="STRING" id="79604.AAY81_05980"/>
<dbReference type="NCBIfam" id="TIGR00426">
    <property type="entry name" value="competence protein ComEA helix-hairpin-helix repeat region"/>
    <property type="match status" value="1"/>
</dbReference>
<organism evidence="3 4">
    <name type="scientific">Denitrobacterium detoxificans</name>
    <dbReference type="NCBI Taxonomy" id="79604"/>
    <lineage>
        <taxon>Bacteria</taxon>
        <taxon>Bacillati</taxon>
        <taxon>Actinomycetota</taxon>
        <taxon>Coriobacteriia</taxon>
        <taxon>Eggerthellales</taxon>
        <taxon>Eggerthellaceae</taxon>
        <taxon>Denitrobacterium</taxon>
    </lineage>
</organism>
<feature type="transmembrane region" description="Helical" evidence="1">
    <location>
        <begin position="20"/>
        <end position="43"/>
    </location>
</feature>
<name>A0A172RYL1_9ACTN</name>
<feature type="domain" description="Helix-hairpin-helix DNA-binding motif class 1" evidence="2">
    <location>
        <begin position="203"/>
        <end position="222"/>
    </location>
</feature>
<dbReference type="InterPro" id="IPR003583">
    <property type="entry name" value="Hlx-hairpin-Hlx_DNA-bd_motif"/>
</dbReference>
<protein>
    <submittedName>
        <fullName evidence="3">Competence protein ComEA</fullName>
    </submittedName>
</protein>
<dbReference type="GO" id="GO:0015628">
    <property type="term" value="P:protein secretion by the type II secretion system"/>
    <property type="evidence" value="ECO:0007669"/>
    <property type="project" value="TreeGrafter"/>
</dbReference>
<dbReference type="GO" id="GO:0015627">
    <property type="term" value="C:type II protein secretion system complex"/>
    <property type="evidence" value="ECO:0007669"/>
    <property type="project" value="TreeGrafter"/>
</dbReference>
<feature type="domain" description="Helix-hairpin-helix DNA-binding motif class 1" evidence="2">
    <location>
        <begin position="173"/>
        <end position="192"/>
    </location>
</feature>
<dbReference type="AlphaFoldDB" id="A0A172RYL1"/>
<dbReference type="KEGG" id="ddt:AAY81_05980"/>
<dbReference type="Gene3D" id="1.10.150.280">
    <property type="entry name" value="AF1531-like domain"/>
    <property type="match status" value="1"/>
</dbReference>
<dbReference type="GO" id="GO:0003677">
    <property type="term" value="F:DNA binding"/>
    <property type="evidence" value="ECO:0007669"/>
    <property type="project" value="InterPro"/>
</dbReference>
<evidence type="ECO:0000256" key="1">
    <source>
        <dbReference type="SAM" id="Phobius"/>
    </source>
</evidence>
<dbReference type="GO" id="GO:0006281">
    <property type="term" value="P:DNA repair"/>
    <property type="evidence" value="ECO:0007669"/>
    <property type="project" value="InterPro"/>
</dbReference>
<dbReference type="OrthoDB" id="9758724at2"/>
<dbReference type="Gene3D" id="3.10.560.10">
    <property type="entry name" value="Outer membrane lipoprotein wza domain like"/>
    <property type="match status" value="1"/>
</dbReference>